<dbReference type="InterPro" id="IPR036390">
    <property type="entry name" value="WH_DNA-bd_sf"/>
</dbReference>
<dbReference type="AlphaFoldDB" id="C3MLI5"/>
<dbReference type="PANTHER" id="PTHR34301:SF8">
    <property type="entry name" value="ATPASE DOMAIN-CONTAINING PROTEIN"/>
    <property type="match status" value="1"/>
</dbReference>
<dbReference type="Gene3D" id="3.40.50.300">
    <property type="entry name" value="P-loop containing nucleotide triphosphate hydrolases"/>
    <property type="match status" value="1"/>
</dbReference>
<dbReference type="RefSeq" id="WP_012713007.1">
    <property type="nucleotide sequence ID" value="NC_012589.1"/>
</dbReference>
<dbReference type="Gene3D" id="1.10.10.10">
    <property type="entry name" value="Winged helix-like DNA-binding domain superfamily/Winged helix DNA-binding domain"/>
    <property type="match status" value="1"/>
</dbReference>
<dbReference type="PANTHER" id="PTHR34301">
    <property type="entry name" value="DNA-BINDING PROTEIN-RELATED"/>
    <property type="match status" value="1"/>
</dbReference>
<organism evidence="2 3">
    <name type="scientific">Saccharolobus islandicus (strain L.S.2.15 / Lassen #1)</name>
    <name type="common">Sulfolobus islandicus</name>
    <dbReference type="NCBI Taxonomy" id="429572"/>
    <lineage>
        <taxon>Archaea</taxon>
        <taxon>Thermoproteota</taxon>
        <taxon>Thermoprotei</taxon>
        <taxon>Sulfolobales</taxon>
        <taxon>Sulfolobaceae</taxon>
        <taxon>Saccharolobus</taxon>
    </lineage>
</organism>
<evidence type="ECO:0000313" key="3">
    <source>
        <dbReference type="Proteomes" id="UP000001747"/>
    </source>
</evidence>
<dbReference type="Pfam" id="PF01637">
    <property type="entry name" value="ATPase_2"/>
    <property type="match status" value="1"/>
</dbReference>
<name>C3MLI5_SACI2</name>
<dbReference type="InterPro" id="IPR036388">
    <property type="entry name" value="WH-like_DNA-bd_sf"/>
</dbReference>
<evidence type="ECO:0000259" key="1">
    <source>
        <dbReference type="Pfam" id="PF01637"/>
    </source>
</evidence>
<dbReference type="OrthoDB" id="132045at2157"/>
<protein>
    <submittedName>
        <fullName evidence="2">ATPase</fullName>
    </submittedName>
</protein>
<dbReference type="KEGG" id="sis:LS215_0459"/>
<proteinExistence type="predicted"/>
<dbReference type="HOGENOM" id="CLU_061108_0_0_2"/>
<dbReference type="GeneID" id="7798619"/>
<dbReference type="GO" id="GO:0005524">
    <property type="term" value="F:ATP binding"/>
    <property type="evidence" value="ECO:0007669"/>
    <property type="project" value="InterPro"/>
</dbReference>
<reference evidence="2 3" key="1">
    <citation type="journal article" date="2009" name="Proc. Natl. Acad. Sci. U.S.A.">
        <title>Biogeography of the Sulfolobus islandicus pan-genome.</title>
        <authorList>
            <person name="Reno M.L."/>
            <person name="Held N.L."/>
            <person name="Fields C.J."/>
            <person name="Burke P.V."/>
            <person name="Whitaker R.J."/>
        </authorList>
    </citation>
    <scope>NUCLEOTIDE SEQUENCE [LARGE SCALE GENOMIC DNA]</scope>
    <source>
        <strain evidence="3">L.S.2.15 / Lassen #1</strain>
    </source>
</reference>
<dbReference type="EMBL" id="CP001399">
    <property type="protein sequence ID" value="ACP34583.1"/>
    <property type="molecule type" value="Genomic_DNA"/>
</dbReference>
<dbReference type="Gene3D" id="1.10.8.60">
    <property type="match status" value="1"/>
</dbReference>
<accession>C3MLI5</accession>
<sequence length="356" mass="40720">MLFDLHPKQNREELFGRDYEIEYVINQILSGNWVIIGGQREIGKTSLMKVVINELRKKYGFKGIYVSLRGVRSLNSLLNLIILELNKSKTQINLRVSINFVVGSAGIELKRNAKAANSLIELFNSIQEEFVIGIDEVQEISKASRQFLDVLGNVFSTNPKVKFIFTGSYVGVTKTLINPSASSPLHGRPPALLNLKPFNEELSKGFLRKGMEELNVSFDKEDEVVKKLDGIVGWLTLFGNFYAIRRMDFKEALNLTLEEGKKIMIEEFNHFLESKTNKQLYLIVMETLKFVNRWKDIKRGVEIKMGKVDDKELSLALDALINGNFVTRGERREYTITDPILKEIDFEKLSSRNAFI</sequence>
<dbReference type="SUPFAM" id="SSF52540">
    <property type="entry name" value="P-loop containing nucleoside triphosphate hydrolases"/>
    <property type="match status" value="1"/>
</dbReference>
<dbReference type="InterPro" id="IPR011579">
    <property type="entry name" value="ATPase_dom"/>
</dbReference>
<dbReference type="Proteomes" id="UP000001747">
    <property type="component" value="Chromosome"/>
</dbReference>
<gene>
    <name evidence="2" type="ordered locus">LS215_0459</name>
</gene>
<feature type="domain" description="ATPase" evidence="1">
    <location>
        <begin position="15"/>
        <end position="233"/>
    </location>
</feature>
<evidence type="ECO:0000313" key="2">
    <source>
        <dbReference type="EMBL" id="ACP34583.1"/>
    </source>
</evidence>
<dbReference type="InterPro" id="IPR027417">
    <property type="entry name" value="P-loop_NTPase"/>
</dbReference>
<dbReference type="SUPFAM" id="SSF46785">
    <property type="entry name" value="Winged helix' DNA-binding domain"/>
    <property type="match status" value="1"/>
</dbReference>